<organism evidence="2 3">
    <name type="scientific">Veronia nyctiphanis</name>
    <dbReference type="NCBI Taxonomy" id="1278244"/>
    <lineage>
        <taxon>Bacteria</taxon>
        <taxon>Pseudomonadati</taxon>
        <taxon>Pseudomonadota</taxon>
        <taxon>Gammaproteobacteria</taxon>
        <taxon>Vibrionales</taxon>
        <taxon>Vibrionaceae</taxon>
        <taxon>Veronia</taxon>
    </lineage>
</organism>
<feature type="domain" description="YhdP central" evidence="1">
    <location>
        <begin position="5"/>
        <end position="254"/>
    </location>
</feature>
<dbReference type="InterPro" id="IPR025263">
    <property type="entry name" value="YhdP_central"/>
</dbReference>
<accession>A0A4Q0YNF3</accession>
<dbReference type="AlphaFoldDB" id="A0A4Q0YNF3"/>
<evidence type="ECO:0000313" key="3">
    <source>
        <dbReference type="Proteomes" id="UP000290287"/>
    </source>
</evidence>
<dbReference type="PANTHER" id="PTHR38690">
    <property type="entry name" value="PROTEASE-RELATED"/>
    <property type="match status" value="1"/>
</dbReference>
<comment type="caution">
    <text evidence="2">The sequence shown here is derived from an EMBL/GenBank/DDBJ whole genome shotgun (WGS) entry which is preliminary data.</text>
</comment>
<protein>
    <recommendedName>
        <fullName evidence="1">YhdP central domain-containing protein</fullName>
    </recommendedName>
</protein>
<proteinExistence type="predicted"/>
<evidence type="ECO:0000259" key="1">
    <source>
        <dbReference type="Pfam" id="PF13116"/>
    </source>
</evidence>
<dbReference type="EMBL" id="PEIB01000029">
    <property type="protein sequence ID" value="RXJ71935.1"/>
    <property type="molecule type" value="Genomic_DNA"/>
</dbReference>
<sequence>MATVSLRVFLPNLDAFKGQIQNWAAERSDFQVDFASATGHWRYLAPSLSLHQLTLKTDQHQPLLSLEKLDLQFDIWASLKERDPVFNYLSADGLSIDFTKFQSPDNVTTPDSSDTKINEKVLHRLERLFLVNIAKFGLRNADVTFNGPQGQAYTLDINSLLWSNDGHDHRAQGIVSFRGTELNQLAVNASFSEKGDIDTLYGQLFFGAKDISVLPFIKDHLPESVSVNNAKAGGRLWLNVENGRLNDVHLSWIKACSLGKTAKKMTIVSELLAARSVSCQNRTVGALILIPYELAQMASHGQNLLLAVDCQAINGWLISQVECCFITASQ</sequence>
<reference evidence="2 3" key="1">
    <citation type="submission" date="2017-10" db="EMBL/GenBank/DDBJ databases">
        <title>Nyctiphanis sp. nov., isolated from the stomach of the euphausiid Nyctiphanes simplex (Hansen, 1911) in the Gulf of California.</title>
        <authorList>
            <person name="Gomez-Gil B."/>
            <person name="Aguilar-Mendez M."/>
            <person name="Lopez-Cortes A."/>
            <person name="Gomez-Gutierrez J."/>
            <person name="Roque A."/>
            <person name="Lang E."/>
            <person name="Gonzalez-Castillo A."/>
        </authorList>
    </citation>
    <scope>NUCLEOTIDE SEQUENCE [LARGE SCALE GENOMIC DNA]</scope>
    <source>
        <strain evidence="2 3">CAIM 600</strain>
    </source>
</reference>
<dbReference type="InterPro" id="IPR011836">
    <property type="entry name" value="YhdP"/>
</dbReference>
<dbReference type="Proteomes" id="UP000290287">
    <property type="component" value="Unassembled WGS sequence"/>
</dbReference>
<gene>
    <name evidence="2" type="ORF">CS022_18840</name>
</gene>
<keyword evidence="3" id="KW-1185">Reference proteome</keyword>
<dbReference type="Pfam" id="PF13116">
    <property type="entry name" value="YhdP"/>
    <property type="match status" value="1"/>
</dbReference>
<name>A0A4Q0YNF3_9GAMM</name>
<evidence type="ECO:0000313" key="2">
    <source>
        <dbReference type="EMBL" id="RXJ71935.1"/>
    </source>
</evidence>
<dbReference type="PANTHER" id="PTHR38690:SF1">
    <property type="entry name" value="PROTEASE"/>
    <property type="match status" value="1"/>
</dbReference>